<organism evidence="2 3">
    <name type="scientific">Boseongicola aestuarii</name>
    <dbReference type="NCBI Taxonomy" id="1470561"/>
    <lineage>
        <taxon>Bacteria</taxon>
        <taxon>Pseudomonadati</taxon>
        <taxon>Pseudomonadota</taxon>
        <taxon>Alphaproteobacteria</taxon>
        <taxon>Rhodobacterales</taxon>
        <taxon>Paracoccaceae</taxon>
        <taxon>Boseongicola</taxon>
    </lineage>
</organism>
<gene>
    <name evidence="2" type="ORF">BOA8489_03952</name>
</gene>
<dbReference type="RefSeq" id="WP_093975979.1">
    <property type="nucleotide sequence ID" value="NZ_FXXQ01000031.1"/>
</dbReference>
<name>A0A238J5C9_9RHOB</name>
<feature type="transmembrane region" description="Helical" evidence="1">
    <location>
        <begin position="31"/>
        <end position="51"/>
    </location>
</feature>
<feature type="transmembrane region" description="Helical" evidence="1">
    <location>
        <begin position="207"/>
        <end position="226"/>
    </location>
</feature>
<dbReference type="EMBL" id="FXXQ01000031">
    <property type="protein sequence ID" value="SMX25807.1"/>
    <property type="molecule type" value="Genomic_DNA"/>
</dbReference>
<feature type="transmembrane region" description="Helical" evidence="1">
    <location>
        <begin position="184"/>
        <end position="201"/>
    </location>
</feature>
<feature type="transmembrane region" description="Helical" evidence="1">
    <location>
        <begin position="6"/>
        <end position="24"/>
    </location>
</feature>
<proteinExistence type="predicted"/>
<dbReference type="Proteomes" id="UP000201838">
    <property type="component" value="Unassembled WGS sequence"/>
</dbReference>
<dbReference type="OrthoDB" id="8548427at2"/>
<reference evidence="2 3" key="1">
    <citation type="submission" date="2017-05" db="EMBL/GenBank/DDBJ databases">
        <authorList>
            <person name="Song R."/>
            <person name="Chenine A.L."/>
            <person name="Ruprecht R.M."/>
        </authorList>
    </citation>
    <scope>NUCLEOTIDE SEQUENCE [LARGE SCALE GENOMIC DNA]</scope>
    <source>
        <strain evidence="2 3">CECT 8489</strain>
    </source>
</reference>
<dbReference type="AlphaFoldDB" id="A0A238J5C9"/>
<accession>A0A238J5C9</accession>
<dbReference type="Pfam" id="PF19069">
    <property type="entry name" value="DUF5765"/>
    <property type="match status" value="1"/>
</dbReference>
<feature type="transmembrane region" description="Helical" evidence="1">
    <location>
        <begin position="94"/>
        <end position="114"/>
    </location>
</feature>
<evidence type="ECO:0000313" key="3">
    <source>
        <dbReference type="Proteomes" id="UP000201838"/>
    </source>
</evidence>
<keyword evidence="1" id="KW-1133">Transmembrane helix</keyword>
<dbReference type="InterPro" id="IPR043912">
    <property type="entry name" value="DUF5765"/>
</dbReference>
<keyword evidence="1" id="KW-0472">Membrane</keyword>
<keyword evidence="3" id="KW-1185">Reference proteome</keyword>
<evidence type="ECO:0000313" key="2">
    <source>
        <dbReference type="EMBL" id="SMX25807.1"/>
    </source>
</evidence>
<feature type="transmembrane region" description="Helical" evidence="1">
    <location>
        <begin position="157"/>
        <end position="177"/>
    </location>
</feature>
<sequence>MCWSVEASVAVACIGGAGAVVSLYRNDPPAIWLTIGYFTLMEALQVAGYAVVDECGTPANRVVTVASYLHIAFQPVFINAFAMELVPSLVKARVWRWVMLLSSCATAIMLFQLVPSDTLGTCTPGTALCGTSFCTVSGDWHIAWNIPYNGFFVPFEAATGITFGFPAYMAAAFILPLAYGAWRFVVLHALAGPILASALTSNPNEMPAIWCLFSILIVFVGVSLRVRDGVTATTWWGRRIEA</sequence>
<evidence type="ECO:0000256" key="1">
    <source>
        <dbReference type="SAM" id="Phobius"/>
    </source>
</evidence>
<feature type="transmembrane region" description="Helical" evidence="1">
    <location>
        <begin position="63"/>
        <end position="82"/>
    </location>
</feature>
<keyword evidence="1" id="KW-0812">Transmembrane</keyword>
<protein>
    <submittedName>
        <fullName evidence="2">Uncharacterized protein</fullName>
    </submittedName>
</protein>